<evidence type="ECO:0000313" key="2">
    <source>
        <dbReference type="EMBL" id="KAI0516366.1"/>
    </source>
</evidence>
<comment type="caution">
    <text evidence="2">The sequence shown here is derived from an EMBL/GenBank/DDBJ whole genome shotgun (WGS) entry which is preliminary data.</text>
</comment>
<reference evidence="2" key="1">
    <citation type="journal article" date="2022" name="Front. Genet.">
        <title>Chromosome-Scale Assembly of the Dendrobium nobile Genome Provides Insights Into the Molecular Mechanism of the Biosynthesis of the Medicinal Active Ingredient of Dendrobium.</title>
        <authorList>
            <person name="Xu Q."/>
            <person name="Niu S.-C."/>
            <person name="Li K.-L."/>
            <person name="Zheng P.-J."/>
            <person name="Zhang X.-J."/>
            <person name="Jia Y."/>
            <person name="Liu Y."/>
            <person name="Niu Y.-X."/>
            <person name="Yu L.-H."/>
            <person name="Chen D.-F."/>
            <person name="Zhang G.-Q."/>
        </authorList>
    </citation>
    <scope>NUCLEOTIDE SEQUENCE</scope>
    <source>
        <tissue evidence="2">Leaf</tissue>
    </source>
</reference>
<sequence length="66" mass="7409">MSSKEAKKLLTTRSKPYLTSREDAAVRQRRGDSCEEMRLDASSNVGTRCGKTLLWISGSTQTRPDF</sequence>
<feature type="region of interest" description="Disordered" evidence="1">
    <location>
        <begin position="1"/>
        <end position="29"/>
    </location>
</feature>
<dbReference type="EMBL" id="JAGYWB010000007">
    <property type="protein sequence ID" value="KAI0516366.1"/>
    <property type="molecule type" value="Genomic_DNA"/>
</dbReference>
<dbReference type="Proteomes" id="UP000829196">
    <property type="component" value="Unassembled WGS sequence"/>
</dbReference>
<feature type="compositionally biased region" description="Basic and acidic residues" evidence="1">
    <location>
        <begin position="20"/>
        <end position="29"/>
    </location>
</feature>
<proteinExistence type="predicted"/>
<evidence type="ECO:0000256" key="1">
    <source>
        <dbReference type="SAM" id="MobiDB-lite"/>
    </source>
</evidence>
<evidence type="ECO:0000313" key="3">
    <source>
        <dbReference type="Proteomes" id="UP000829196"/>
    </source>
</evidence>
<keyword evidence="3" id="KW-1185">Reference proteome</keyword>
<organism evidence="2 3">
    <name type="scientific">Dendrobium nobile</name>
    <name type="common">Orchid</name>
    <dbReference type="NCBI Taxonomy" id="94219"/>
    <lineage>
        <taxon>Eukaryota</taxon>
        <taxon>Viridiplantae</taxon>
        <taxon>Streptophyta</taxon>
        <taxon>Embryophyta</taxon>
        <taxon>Tracheophyta</taxon>
        <taxon>Spermatophyta</taxon>
        <taxon>Magnoliopsida</taxon>
        <taxon>Liliopsida</taxon>
        <taxon>Asparagales</taxon>
        <taxon>Orchidaceae</taxon>
        <taxon>Epidendroideae</taxon>
        <taxon>Malaxideae</taxon>
        <taxon>Dendrobiinae</taxon>
        <taxon>Dendrobium</taxon>
    </lineage>
</organism>
<accession>A0A8T3BRA5</accession>
<name>A0A8T3BRA5_DENNO</name>
<protein>
    <submittedName>
        <fullName evidence="2">Uncharacterized protein</fullName>
    </submittedName>
</protein>
<dbReference type="AlphaFoldDB" id="A0A8T3BRA5"/>
<gene>
    <name evidence="2" type="ORF">KFK09_009039</name>
</gene>